<evidence type="ECO:0000313" key="3">
    <source>
        <dbReference type="EMBL" id="QIO05160.1"/>
    </source>
</evidence>
<dbReference type="RefSeq" id="WP_166012758.1">
    <property type="nucleotide sequence ID" value="NZ_CP049801.1"/>
</dbReference>
<keyword evidence="4" id="KW-1185">Reference proteome</keyword>
<keyword evidence="1" id="KW-0732">Signal</keyword>
<protein>
    <submittedName>
        <fullName evidence="3">Protein FilA</fullName>
    </submittedName>
</protein>
<feature type="signal peptide" evidence="1">
    <location>
        <begin position="1"/>
        <end position="21"/>
    </location>
</feature>
<feature type="chain" id="PRO_5026308785" evidence="1">
    <location>
        <begin position="22"/>
        <end position="290"/>
    </location>
</feature>
<evidence type="ECO:0000259" key="2">
    <source>
        <dbReference type="Pfam" id="PF19657"/>
    </source>
</evidence>
<dbReference type="Pfam" id="PF19657">
    <property type="entry name" value="DUF6160"/>
    <property type="match status" value="1"/>
</dbReference>
<name>A0A6G8RTK9_9GAMM</name>
<dbReference type="AlphaFoldDB" id="A0A6G8RTK9"/>
<dbReference type="InterPro" id="IPR046158">
    <property type="entry name" value="DUF6160"/>
</dbReference>
<feature type="domain" description="DUF6160" evidence="2">
    <location>
        <begin position="1"/>
        <end position="69"/>
    </location>
</feature>
<sequence length="290" mass="28596">MKIFTKLALVSSIAISGNAMALQAMDDETLSATTGQDGISIGIKLDGGAITIGQVLIHDNTGLAAKGAAGDAGFGGTDTAGAIVIGKGDATPGVKITQTDPNANLVDLVIDSDAGTGPNGAFLNVAANITGLKAEIGSIGVGKSGVKTAGSVVRGAVDGSVNEILTGLTLELGTVGANIQLGATPQGAMIVLDSQIAGGLKLTDLGIKDNAAGGSIHLDEIQVVKTGQTYLDANAKIGVSTKGIEIRPVAQDISAYISGVRLGDKTAASIGDVEIKGLNMGASTIIISGH</sequence>
<proteinExistence type="predicted"/>
<evidence type="ECO:0000313" key="4">
    <source>
        <dbReference type="Proteomes" id="UP000502297"/>
    </source>
</evidence>
<gene>
    <name evidence="3" type="ORF">G8E00_03870</name>
</gene>
<dbReference type="EMBL" id="CP049801">
    <property type="protein sequence ID" value="QIO05160.1"/>
    <property type="molecule type" value="Genomic_DNA"/>
</dbReference>
<accession>A0A6G8RTK9</accession>
<organism evidence="3 4">
    <name type="scientific">Acinetobacter shaoyimingii</name>
    <dbReference type="NCBI Taxonomy" id="2715164"/>
    <lineage>
        <taxon>Bacteria</taxon>
        <taxon>Pseudomonadati</taxon>
        <taxon>Pseudomonadota</taxon>
        <taxon>Gammaproteobacteria</taxon>
        <taxon>Moraxellales</taxon>
        <taxon>Moraxellaceae</taxon>
        <taxon>Acinetobacter</taxon>
    </lineage>
</organism>
<dbReference type="Proteomes" id="UP000502297">
    <property type="component" value="Chromosome"/>
</dbReference>
<dbReference type="KEGG" id="asha:G8E00_03870"/>
<reference evidence="3 4" key="1">
    <citation type="submission" date="2020-03" db="EMBL/GenBank/DDBJ databases">
        <authorList>
            <person name="Zhu W."/>
        </authorList>
    </citation>
    <scope>NUCLEOTIDE SEQUENCE [LARGE SCALE GENOMIC DNA]</scope>
    <source>
        <strain evidence="3 4">323-1</strain>
    </source>
</reference>
<evidence type="ECO:0000256" key="1">
    <source>
        <dbReference type="SAM" id="SignalP"/>
    </source>
</evidence>